<gene>
    <name evidence="2" type="ORF">GWI33_016406</name>
</gene>
<organism evidence="2 3">
    <name type="scientific">Rhynchophorus ferrugineus</name>
    <name type="common">Red palm weevil</name>
    <name type="synonym">Curculio ferrugineus</name>
    <dbReference type="NCBI Taxonomy" id="354439"/>
    <lineage>
        <taxon>Eukaryota</taxon>
        <taxon>Metazoa</taxon>
        <taxon>Ecdysozoa</taxon>
        <taxon>Arthropoda</taxon>
        <taxon>Hexapoda</taxon>
        <taxon>Insecta</taxon>
        <taxon>Pterygota</taxon>
        <taxon>Neoptera</taxon>
        <taxon>Endopterygota</taxon>
        <taxon>Coleoptera</taxon>
        <taxon>Polyphaga</taxon>
        <taxon>Cucujiformia</taxon>
        <taxon>Curculionidae</taxon>
        <taxon>Dryophthorinae</taxon>
        <taxon>Rhynchophorus</taxon>
    </lineage>
</organism>
<dbReference type="Proteomes" id="UP000625711">
    <property type="component" value="Unassembled WGS sequence"/>
</dbReference>
<comment type="caution">
    <text evidence="2">The sequence shown here is derived from an EMBL/GenBank/DDBJ whole genome shotgun (WGS) entry which is preliminary data.</text>
</comment>
<feature type="compositionally biased region" description="Basic and acidic residues" evidence="1">
    <location>
        <begin position="22"/>
        <end position="33"/>
    </location>
</feature>
<name>A0A834HYR6_RHYFE</name>
<feature type="region of interest" description="Disordered" evidence="1">
    <location>
        <begin position="1"/>
        <end position="35"/>
    </location>
</feature>
<evidence type="ECO:0000256" key="1">
    <source>
        <dbReference type="SAM" id="MobiDB-lite"/>
    </source>
</evidence>
<feature type="compositionally biased region" description="Basic and acidic residues" evidence="1">
    <location>
        <begin position="1"/>
        <end position="10"/>
    </location>
</feature>
<accession>A0A834HYR6</accession>
<sequence>MRHNHQRFDQESAVITPGPTKNKTDRPVRDGLHRPSSTVALPVDLNAIMHRMATEHHCGFIGLLSRLKICPGIRFIVTEKRHKSRNGEINQNEHV</sequence>
<keyword evidence="3" id="KW-1185">Reference proteome</keyword>
<dbReference type="EMBL" id="JAACXV010014075">
    <property type="protein sequence ID" value="KAF7270609.1"/>
    <property type="molecule type" value="Genomic_DNA"/>
</dbReference>
<evidence type="ECO:0000313" key="2">
    <source>
        <dbReference type="EMBL" id="KAF7270609.1"/>
    </source>
</evidence>
<reference evidence="2" key="1">
    <citation type="submission" date="2020-08" db="EMBL/GenBank/DDBJ databases">
        <title>Genome sequencing and assembly of the red palm weevil Rhynchophorus ferrugineus.</title>
        <authorList>
            <person name="Dias G.B."/>
            <person name="Bergman C.M."/>
            <person name="Manee M."/>
        </authorList>
    </citation>
    <scope>NUCLEOTIDE SEQUENCE</scope>
    <source>
        <strain evidence="2">AA-2017</strain>
        <tissue evidence="2">Whole larva</tissue>
    </source>
</reference>
<protein>
    <submittedName>
        <fullName evidence="2">Uncharacterized protein</fullName>
    </submittedName>
</protein>
<proteinExistence type="predicted"/>
<evidence type="ECO:0000313" key="3">
    <source>
        <dbReference type="Proteomes" id="UP000625711"/>
    </source>
</evidence>
<dbReference type="AlphaFoldDB" id="A0A834HYR6"/>